<feature type="region of interest" description="Disordered" evidence="1">
    <location>
        <begin position="73"/>
        <end position="150"/>
    </location>
</feature>
<accession>A0AAW0BFS8</accession>
<evidence type="ECO:0000256" key="1">
    <source>
        <dbReference type="SAM" id="MobiDB-lite"/>
    </source>
</evidence>
<feature type="compositionally biased region" description="Low complexity" evidence="1">
    <location>
        <begin position="94"/>
        <end position="108"/>
    </location>
</feature>
<feature type="compositionally biased region" description="Basic residues" evidence="1">
    <location>
        <begin position="127"/>
        <end position="150"/>
    </location>
</feature>
<gene>
    <name evidence="2" type="ORF">VNI00_016544</name>
</gene>
<evidence type="ECO:0000313" key="3">
    <source>
        <dbReference type="Proteomes" id="UP001383192"/>
    </source>
</evidence>
<protein>
    <submittedName>
        <fullName evidence="2">Uncharacterized protein</fullName>
    </submittedName>
</protein>
<reference evidence="2 3" key="1">
    <citation type="submission" date="2024-01" db="EMBL/GenBank/DDBJ databases">
        <title>A draft genome for a cacao thread blight-causing isolate of Paramarasmius palmivorus.</title>
        <authorList>
            <person name="Baruah I.K."/>
            <person name="Bukari Y."/>
            <person name="Amoako-Attah I."/>
            <person name="Meinhardt L.W."/>
            <person name="Bailey B.A."/>
            <person name="Cohen S.P."/>
        </authorList>
    </citation>
    <scope>NUCLEOTIDE SEQUENCE [LARGE SCALE GENOMIC DNA]</scope>
    <source>
        <strain evidence="2 3">GH-12</strain>
    </source>
</reference>
<feature type="region of interest" description="Disordered" evidence="1">
    <location>
        <begin position="1"/>
        <end position="22"/>
    </location>
</feature>
<organism evidence="2 3">
    <name type="scientific">Paramarasmius palmivorus</name>
    <dbReference type="NCBI Taxonomy" id="297713"/>
    <lineage>
        <taxon>Eukaryota</taxon>
        <taxon>Fungi</taxon>
        <taxon>Dikarya</taxon>
        <taxon>Basidiomycota</taxon>
        <taxon>Agaricomycotina</taxon>
        <taxon>Agaricomycetes</taxon>
        <taxon>Agaricomycetidae</taxon>
        <taxon>Agaricales</taxon>
        <taxon>Marasmiineae</taxon>
        <taxon>Marasmiaceae</taxon>
        <taxon>Paramarasmius</taxon>
    </lineage>
</organism>
<dbReference type="EMBL" id="JAYKXP010000131">
    <property type="protein sequence ID" value="KAK7024166.1"/>
    <property type="molecule type" value="Genomic_DNA"/>
</dbReference>
<name>A0AAW0BFS8_9AGAR</name>
<comment type="caution">
    <text evidence="2">The sequence shown here is derived from an EMBL/GenBank/DDBJ whole genome shotgun (WGS) entry which is preliminary data.</text>
</comment>
<dbReference type="Gene3D" id="3.60.130.30">
    <property type="match status" value="1"/>
</dbReference>
<evidence type="ECO:0000313" key="2">
    <source>
        <dbReference type="EMBL" id="KAK7024166.1"/>
    </source>
</evidence>
<dbReference type="Proteomes" id="UP001383192">
    <property type="component" value="Unassembled WGS sequence"/>
</dbReference>
<sequence>MPNPTNATMDGLTYRSVASPPSSLEVHPISVPSSFDFEASLRTADTTTPPITLEQDLGPHPISHDLFQELFGGDLSDYTDSAGSGEDSEEDLFSTPSVPDVSPPSSSSFATRRLRLDCVEIPVPPRSKGKQKHRQNPKNARRRERRREHKVTLGARRRFNPSGAHVSRVIAEATPLSVKFDAQDMDAARGAHTGKIGKKVEKKEDSLRRLLAQGFKHVKWDGCTPKPIVDKQGRIIAVLCGRPTSGHFKEAMDGVYAAVMEEGRKAPLGDQEEHRRGSFPAFNVGCTMGMGSSEPVALNTHDMAPVLARLLQHRGVRRLAGYHNAAFSLWAPRLYAEYQRVAQEMYRRNTSLPRNFSDGVFTAATFNFGGNVCTYKHRDFFNWAFGWCFITALGKFDATRGGQLVMWELKLVVDFPHAATIALPSAVITHSNVPIAPGPIFRWVENGCRTEREMEADDPKEFQAMMAKKSTAYLDRLPLYSTLDELATSVQAL</sequence>
<proteinExistence type="predicted"/>
<dbReference type="AlphaFoldDB" id="A0AAW0BFS8"/>
<keyword evidence="3" id="KW-1185">Reference proteome</keyword>